<dbReference type="PIRSF" id="PIRSF017184">
    <property type="entry name" value="Nnr"/>
    <property type="match status" value="1"/>
</dbReference>
<dbReference type="PANTHER" id="PTHR12592:SF0">
    <property type="entry name" value="ATP-DEPENDENT (S)-NAD(P)H-HYDRATE DEHYDRATASE"/>
    <property type="match status" value="1"/>
</dbReference>
<sequence length="527" mass="54162">MALLPVLAPASTQLPRTTLRVHDTAHSRQIEASALKRQTGAGQLMARAGLAVARLALALGQPQGTFWVLCGPGNNGGDGLVAARLLHQQGLAVRVVLAGTTEQQPPDARQAWIDAQAAGVPFTDELPPPSPPPRAVIDALLGLGQTRPLEGRLAELAHWCNTQASPVLSVDLPSGMNSDTGQATGEVVVRAQATLSLLTLKPGLFTGRGRDLTGALWWDDLGIQPDPALHPASAWITGQETALAVWPPRQHAQHKGSFGDLWVLAGARGMTGAALLAGRAGLAGGAGRVYVSLLDENPPLDCDLVHPELMFRRPADWQAPEVLEKATVVCGCGGGLSVRQLLPEVLSRARRLVLDADGLNAVAADPGLQQALKARAQHGQATVLTPHPLEAARLAGCSSAAIQADRIHHAQALARQLGAVVLLKGSGTVVAPPSGPCWINPTGHGGLASPGSGDVLAGWLGAAWGAAQEAADDEMALAGRVAAASAWLHGAAAMRALPEAHGPLLAGALIDAMAGQLEAAAMGPDSR</sequence>
<evidence type="ECO:0000256" key="14">
    <source>
        <dbReference type="ARBA" id="ARBA00025153"/>
    </source>
</evidence>
<evidence type="ECO:0000259" key="20">
    <source>
        <dbReference type="PROSITE" id="PS51383"/>
    </source>
</evidence>
<comment type="catalytic activity">
    <reaction evidence="2 18 19">
        <text>(6R)-NADPHX = (6S)-NADPHX</text>
        <dbReference type="Rhea" id="RHEA:32227"/>
        <dbReference type="ChEBI" id="CHEBI:64076"/>
        <dbReference type="ChEBI" id="CHEBI:64077"/>
        <dbReference type="EC" id="5.1.99.6"/>
    </reaction>
</comment>
<evidence type="ECO:0000256" key="3">
    <source>
        <dbReference type="ARBA" id="ARBA00006001"/>
    </source>
</evidence>
<feature type="binding site" evidence="18">
    <location>
        <begin position="74"/>
        <end position="78"/>
    </location>
    <ligand>
        <name>(6S)-NADPHX</name>
        <dbReference type="ChEBI" id="CHEBI:64076"/>
    </ligand>
</feature>
<feature type="domain" description="YjeF N-terminal" evidence="21">
    <location>
        <begin position="27"/>
        <end position="229"/>
    </location>
</feature>
<keyword evidence="7 17" id="KW-0067">ATP-binding</keyword>
<dbReference type="Proteomes" id="UP001204851">
    <property type="component" value="Unassembled WGS sequence"/>
</dbReference>
<comment type="similarity">
    <text evidence="17">Belongs to the NnrD/CARKD family.</text>
</comment>
<organism evidence="22 23">
    <name type="scientific">Ideonella oryzae</name>
    <dbReference type="NCBI Taxonomy" id="2937441"/>
    <lineage>
        <taxon>Bacteria</taxon>
        <taxon>Pseudomonadati</taxon>
        <taxon>Pseudomonadota</taxon>
        <taxon>Betaproteobacteria</taxon>
        <taxon>Burkholderiales</taxon>
        <taxon>Sphaerotilaceae</taxon>
        <taxon>Ideonella</taxon>
    </lineage>
</organism>
<evidence type="ECO:0000256" key="4">
    <source>
        <dbReference type="ARBA" id="ARBA00009524"/>
    </source>
</evidence>
<comment type="catalytic activity">
    <reaction evidence="16 17 19">
        <text>(6S)-NADPHX + ADP = AMP + phosphate + NADPH + H(+)</text>
        <dbReference type="Rhea" id="RHEA:32235"/>
        <dbReference type="ChEBI" id="CHEBI:15378"/>
        <dbReference type="ChEBI" id="CHEBI:43474"/>
        <dbReference type="ChEBI" id="CHEBI:57783"/>
        <dbReference type="ChEBI" id="CHEBI:64076"/>
        <dbReference type="ChEBI" id="CHEBI:456215"/>
        <dbReference type="ChEBI" id="CHEBI:456216"/>
        <dbReference type="EC" id="4.2.1.136"/>
    </reaction>
</comment>
<comment type="similarity">
    <text evidence="18">Belongs to the NnrE/AIBP family.</text>
</comment>
<dbReference type="HAMAP" id="MF_01965">
    <property type="entry name" value="NADHX_dehydratase"/>
    <property type="match status" value="1"/>
</dbReference>
<feature type="binding site" evidence="18">
    <location>
        <position position="75"/>
    </location>
    <ligand>
        <name>K(+)</name>
        <dbReference type="ChEBI" id="CHEBI:29103"/>
    </ligand>
</feature>
<evidence type="ECO:0000256" key="16">
    <source>
        <dbReference type="ARBA" id="ARBA00049209"/>
    </source>
</evidence>
<dbReference type="HAMAP" id="MF_01966">
    <property type="entry name" value="NADHX_epimerase"/>
    <property type="match status" value="1"/>
</dbReference>
<keyword evidence="13" id="KW-0511">Multifunctional enzyme</keyword>
<name>A0ABT1BKX3_9BURK</name>
<feature type="binding site" evidence="18">
    <location>
        <position position="174"/>
    </location>
    <ligand>
        <name>K(+)</name>
        <dbReference type="ChEBI" id="CHEBI:29103"/>
    </ligand>
</feature>
<feature type="domain" description="YjeF C-terminal" evidence="20">
    <location>
        <begin position="238"/>
        <end position="520"/>
    </location>
</feature>
<evidence type="ECO:0000256" key="19">
    <source>
        <dbReference type="PIRNR" id="PIRNR017184"/>
    </source>
</evidence>
<comment type="cofactor">
    <cofactor evidence="18 19">
        <name>K(+)</name>
        <dbReference type="ChEBI" id="CHEBI:29103"/>
    </cofactor>
    <text evidence="18 19">Binds 1 potassium ion per subunit.</text>
</comment>
<feature type="binding site" evidence="17">
    <location>
        <position position="331"/>
    </location>
    <ligand>
        <name>(6S)-NADPHX</name>
        <dbReference type="ChEBI" id="CHEBI:64076"/>
    </ligand>
</feature>
<dbReference type="EC" id="4.2.1.136" evidence="19"/>
<dbReference type="InterPro" id="IPR000631">
    <property type="entry name" value="CARKD"/>
</dbReference>
<comment type="catalytic activity">
    <reaction evidence="15 17 19">
        <text>(6S)-NADHX + ADP = AMP + phosphate + NADH + H(+)</text>
        <dbReference type="Rhea" id="RHEA:32223"/>
        <dbReference type="ChEBI" id="CHEBI:15378"/>
        <dbReference type="ChEBI" id="CHEBI:43474"/>
        <dbReference type="ChEBI" id="CHEBI:57945"/>
        <dbReference type="ChEBI" id="CHEBI:64074"/>
        <dbReference type="ChEBI" id="CHEBI:456215"/>
        <dbReference type="ChEBI" id="CHEBI:456216"/>
        <dbReference type="EC" id="4.2.1.136"/>
    </reaction>
</comment>
<keyword evidence="11 18" id="KW-0413">Isomerase</keyword>
<evidence type="ECO:0000256" key="5">
    <source>
        <dbReference type="ARBA" id="ARBA00022723"/>
    </source>
</evidence>
<dbReference type="Pfam" id="PF03853">
    <property type="entry name" value="YjeF_N"/>
    <property type="match status" value="1"/>
</dbReference>
<dbReference type="NCBIfam" id="TIGR00196">
    <property type="entry name" value="yjeF_cterm"/>
    <property type="match status" value="1"/>
</dbReference>
<keyword evidence="23" id="KW-1185">Reference proteome</keyword>
<protein>
    <recommendedName>
        <fullName evidence="19">Bifunctional NAD(P)H-hydrate repair enzyme</fullName>
    </recommendedName>
    <alternativeName>
        <fullName evidence="19">Nicotinamide nucleotide repair protein</fullName>
    </alternativeName>
    <domain>
        <recommendedName>
            <fullName evidence="19">ADP-dependent (S)-NAD(P)H-hydrate dehydratase</fullName>
            <ecNumber evidence="19">4.2.1.136</ecNumber>
        </recommendedName>
        <alternativeName>
            <fullName evidence="19">ADP-dependent NAD(P)HX dehydratase</fullName>
        </alternativeName>
    </domain>
    <domain>
        <recommendedName>
            <fullName evidence="19">NAD(P)H-hydrate epimerase</fullName>
            <ecNumber evidence="19">5.1.99.6</ecNumber>
        </recommendedName>
    </domain>
</protein>
<feature type="binding site" evidence="17">
    <location>
        <position position="387"/>
    </location>
    <ligand>
        <name>(6S)-NADPHX</name>
        <dbReference type="ChEBI" id="CHEBI:64076"/>
    </ligand>
</feature>
<dbReference type="EC" id="5.1.99.6" evidence="19"/>
<comment type="function">
    <text evidence="18">Catalyzes the epimerization of the S- and R-forms of NAD(P)HX, a damaged form of NAD(P)H that is a result of enzymatic or heat-dependent hydration. This is a prerequisite for the S-specific NAD(P)H-hydrate dehydratase to allow the repair of both epimers of NAD(P)HX.</text>
</comment>
<reference evidence="22 23" key="1">
    <citation type="submission" date="2022-06" db="EMBL/GenBank/DDBJ databases">
        <title>Ideonella sp. NS12-5 Genome sequencing and assembly.</title>
        <authorList>
            <person name="Jung Y."/>
        </authorList>
    </citation>
    <scope>NUCLEOTIDE SEQUENCE [LARGE SCALE GENOMIC DNA]</scope>
    <source>
        <strain evidence="22 23">NS12-5</strain>
    </source>
</reference>
<comment type="subunit">
    <text evidence="17">Homotetramer.</text>
</comment>
<feature type="binding site" evidence="17">
    <location>
        <position position="273"/>
    </location>
    <ligand>
        <name>(6S)-NADPHX</name>
        <dbReference type="ChEBI" id="CHEBI:64076"/>
    </ligand>
</feature>
<dbReference type="EMBL" id="JAMXMC010000004">
    <property type="protein sequence ID" value="MCO5976499.1"/>
    <property type="molecule type" value="Genomic_DNA"/>
</dbReference>
<evidence type="ECO:0000256" key="18">
    <source>
        <dbReference type="HAMAP-Rule" id="MF_01966"/>
    </source>
</evidence>
<keyword evidence="6 17" id="KW-0547">Nucleotide-binding</keyword>
<keyword evidence="8 17" id="KW-0521">NADP</keyword>
<comment type="similarity">
    <text evidence="3 19">In the N-terminal section; belongs to the NnrE/AIBP family.</text>
</comment>
<evidence type="ECO:0000259" key="21">
    <source>
        <dbReference type="PROSITE" id="PS51385"/>
    </source>
</evidence>
<feature type="binding site" evidence="18">
    <location>
        <begin position="142"/>
        <end position="148"/>
    </location>
    <ligand>
        <name>(6S)-NADPHX</name>
        <dbReference type="ChEBI" id="CHEBI:64076"/>
    </ligand>
</feature>
<evidence type="ECO:0000256" key="17">
    <source>
        <dbReference type="HAMAP-Rule" id="MF_01965"/>
    </source>
</evidence>
<dbReference type="Gene3D" id="3.40.1190.20">
    <property type="match status" value="1"/>
</dbReference>
<dbReference type="InterPro" id="IPR029056">
    <property type="entry name" value="Ribokinase-like"/>
</dbReference>
<dbReference type="RefSeq" id="WP_252768974.1">
    <property type="nucleotide sequence ID" value="NZ_JAMXMC010000004.1"/>
</dbReference>
<evidence type="ECO:0000256" key="9">
    <source>
        <dbReference type="ARBA" id="ARBA00022958"/>
    </source>
</evidence>
<feature type="binding site" evidence="17">
    <location>
        <position position="454"/>
    </location>
    <ligand>
        <name>(6S)-NADPHX</name>
        <dbReference type="ChEBI" id="CHEBI:64076"/>
    </ligand>
</feature>
<dbReference type="PROSITE" id="PS51385">
    <property type="entry name" value="YJEF_N"/>
    <property type="match status" value="1"/>
</dbReference>
<dbReference type="NCBIfam" id="TIGR00197">
    <property type="entry name" value="yjeF_nterm"/>
    <property type="match status" value="1"/>
</dbReference>
<keyword evidence="12 17" id="KW-0456">Lyase</keyword>
<comment type="catalytic activity">
    <reaction evidence="1 18 19">
        <text>(6R)-NADHX = (6S)-NADHX</text>
        <dbReference type="Rhea" id="RHEA:32215"/>
        <dbReference type="ChEBI" id="CHEBI:64074"/>
        <dbReference type="ChEBI" id="CHEBI:64075"/>
        <dbReference type="EC" id="5.1.99.6"/>
    </reaction>
</comment>
<evidence type="ECO:0000313" key="22">
    <source>
        <dbReference type="EMBL" id="MCO5976499.1"/>
    </source>
</evidence>
<accession>A0ABT1BKX3</accession>
<evidence type="ECO:0000256" key="7">
    <source>
        <dbReference type="ARBA" id="ARBA00022840"/>
    </source>
</evidence>
<dbReference type="InterPro" id="IPR036652">
    <property type="entry name" value="YjeF_N_dom_sf"/>
</dbReference>
<proteinExistence type="inferred from homology"/>
<dbReference type="SUPFAM" id="SSF53613">
    <property type="entry name" value="Ribokinase-like"/>
    <property type="match status" value="1"/>
</dbReference>
<feature type="binding site" evidence="17">
    <location>
        <position position="453"/>
    </location>
    <ligand>
        <name>AMP</name>
        <dbReference type="ChEBI" id="CHEBI:456215"/>
    </ligand>
</feature>
<comment type="cofactor">
    <cofactor evidence="17">
        <name>Mg(2+)</name>
        <dbReference type="ChEBI" id="CHEBI:18420"/>
    </cofactor>
</comment>
<evidence type="ECO:0000313" key="23">
    <source>
        <dbReference type="Proteomes" id="UP001204851"/>
    </source>
</evidence>
<comment type="similarity">
    <text evidence="4 19">In the C-terminal section; belongs to the NnrD/CARKD family.</text>
</comment>
<evidence type="ECO:0000256" key="10">
    <source>
        <dbReference type="ARBA" id="ARBA00023027"/>
    </source>
</evidence>
<keyword evidence="5 18" id="KW-0479">Metal-binding</keyword>
<gene>
    <name evidence="17" type="primary">nnrD</name>
    <name evidence="18" type="synonym">nnrE</name>
    <name evidence="22" type="ORF">M0L44_07190</name>
</gene>
<evidence type="ECO:0000256" key="2">
    <source>
        <dbReference type="ARBA" id="ARBA00000909"/>
    </source>
</evidence>
<evidence type="ECO:0000256" key="6">
    <source>
        <dbReference type="ARBA" id="ARBA00022741"/>
    </source>
</evidence>
<evidence type="ECO:0000256" key="11">
    <source>
        <dbReference type="ARBA" id="ARBA00023235"/>
    </source>
</evidence>
<comment type="caution">
    <text evidence="18">Lacks conserved residue(s) required for the propagation of feature annotation.</text>
</comment>
<evidence type="ECO:0000256" key="8">
    <source>
        <dbReference type="ARBA" id="ARBA00022857"/>
    </source>
</evidence>
<dbReference type="PANTHER" id="PTHR12592">
    <property type="entry name" value="ATP-DEPENDENT (S)-NAD(P)H-HYDRATE DEHYDRATASE FAMILY MEMBER"/>
    <property type="match status" value="1"/>
</dbReference>
<evidence type="ECO:0000256" key="13">
    <source>
        <dbReference type="ARBA" id="ARBA00023268"/>
    </source>
</evidence>
<keyword evidence="10 17" id="KW-0520">NAD</keyword>
<keyword evidence="9 18" id="KW-0630">Potassium</keyword>
<dbReference type="Gene3D" id="3.40.50.10260">
    <property type="entry name" value="YjeF N-terminal domain"/>
    <property type="match status" value="1"/>
</dbReference>
<dbReference type="PROSITE" id="PS51383">
    <property type="entry name" value="YJEF_C_3"/>
    <property type="match status" value="1"/>
</dbReference>
<comment type="function">
    <text evidence="14 19">Bifunctional enzyme that catalyzes the epimerization of the S- and R-forms of NAD(P)HX and the dehydration of the S-form of NAD(P)HX at the expense of ADP, which is converted to AMP. This allows the repair of both epimers of NAD(P)HX, a damaged form of NAD(P)H that is a result of enzymatic or heat-dependent hydration.</text>
</comment>
<evidence type="ECO:0000256" key="12">
    <source>
        <dbReference type="ARBA" id="ARBA00023239"/>
    </source>
</evidence>
<dbReference type="InterPro" id="IPR004443">
    <property type="entry name" value="YjeF_N_dom"/>
</dbReference>
<feature type="binding site" evidence="18">
    <location>
        <position position="171"/>
    </location>
    <ligand>
        <name>(6S)-NADPHX</name>
        <dbReference type="ChEBI" id="CHEBI:64076"/>
    </ligand>
</feature>
<dbReference type="Pfam" id="PF01256">
    <property type="entry name" value="Carb_kinase"/>
    <property type="match status" value="1"/>
</dbReference>
<feature type="binding site" evidence="17">
    <location>
        <begin position="424"/>
        <end position="428"/>
    </location>
    <ligand>
        <name>AMP</name>
        <dbReference type="ChEBI" id="CHEBI:456215"/>
    </ligand>
</feature>
<comment type="function">
    <text evidence="17">Catalyzes the dehydration of the S-form of NAD(P)HX at the expense of ADP, which is converted to AMP. Together with NAD(P)HX epimerase, which catalyzes the epimerization of the S- and R-forms, the enzyme allows the repair of both epimers of NAD(P)HX, a damaged form of NAD(P)H that is a result of enzymatic or heat-dependent hydration.</text>
</comment>
<evidence type="ECO:0000256" key="1">
    <source>
        <dbReference type="ARBA" id="ARBA00000013"/>
    </source>
</evidence>
<dbReference type="CDD" id="cd01171">
    <property type="entry name" value="YXKO-related"/>
    <property type="match status" value="1"/>
</dbReference>
<dbReference type="InterPro" id="IPR030677">
    <property type="entry name" value="Nnr"/>
</dbReference>
<feature type="binding site" evidence="18">
    <location>
        <position position="138"/>
    </location>
    <ligand>
        <name>K(+)</name>
        <dbReference type="ChEBI" id="CHEBI:29103"/>
    </ligand>
</feature>
<dbReference type="SUPFAM" id="SSF64153">
    <property type="entry name" value="YjeF N-terminal domain-like"/>
    <property type="match status" value="1"/>
</dbReference>
<comment type="caution">
    <text evidence="22">The sequence shown here is derived from an EMBL/GenBank/DDBJ whole genome shotgun (WGS) entry which is preliminary data.</text>
</comment>
<evidence type="ECO:0000256" key="15">
    <source>
        <dbReference type="ARBA" id="ARBA00048238"/>
    </source>
</evidence>